<dbReference type="PANTHER" id="PTHR11690:SF296">
    <property type="entry name" value="DEGENERIN-LIKE PROTEIN DEL-10"/>
    <property type="match status" value="1"/>
</dbReference>
<dbReference type="Ensembl" id="ENSCINT00000025886.2">
    <property type="protein sequence ID" value="ENSCINP00000025640.2"/>
    <property type="gene ID" value="ENSCING00000014097.2"/>
</dbReference>
<accession>F6TDC8</accession>
<evidence type="ECO:0000256" key="4">
    <source>
        <dbReference type="ARBA" id="ARBA00022692"/>
    </source>
</evidence>
<keyword evidence="9 11" id="KW-0739">Sodium transport</keyword>
<evidence type="ECO:0000256" key="1">
    <source>
        <dbReference type="ARBA" id="ARBA00004141"/>
    </source>
</evidence>
<evidence type="ECO:0000256" key="12">
    <source>
        <dbReference type="SAM" id="Phobius"/>
    </source>
</evidence>
<dbReference type="OMA" id="HIFRLAW"/>
<keyword evidence="3 11" id="KW-0894">Sodium channel</keyword>
<evidence type="ECO:0000256" key="7">
    <source>
        <dbReference type="ARBA" id="ARBA00023065"/>
    </source>
</evidence>
<evidence type="ECO:0000256" key="10">
    <source>
        <dbReference type="ARBA" id="ARBA00023303"/>
    </source>
</evidence>
<evidence type="ECO:0000313" key="13">
    <source>
        <dbReference type="Ensembl" id="ENSCINP00000025640.2"/>
    </source>
</evidence>
<evidence type="ECO:0000256" key="5">
    <source>
        <dbReference type="ARBA" id="ARBA00022989"/>
    </source>
</evidence>
<keyword evidence="5 12" id="KW-1133">Transmembrane helix</keyword>
<organism evidence="13 14">
    <name type="scientific">Ciona intestinalis</name>
    <name type="common">Transparent sea squirt</name>
    <name type="synonym">Ascidia intestinalis</name>
    <dbReference type="NCBI Taxonomy" id="7719"/>
    <lineage>
        <taxon>Eukaryota</taxon>
        <taxon>Metazoa</taxon>
        <taxon>Chordata</taxon>
        <taxon>Tunicata</taxon>
        <taxon>Ascidiacea</taxon>
        <taxon>Phlebobranchia</taxon>
        <taxon>Cionidae</taxon>
        <taxon>Ciona</taxon>
    </lineage>
</organism>
<reference evidence="13" key="3">
    <citation type="submission" date="2025-09" db="UniProtKB">
        <authorList>
            <consortium name="Ensembl"/>
        </authorList>
    </citation>
    <scope>IDENTIFICATION</scope>
</reference>
<dbReference type="InterPro" id="IPR001873">
    <property type="entry name" value="ENaC"/>
</dbReference>
<keyword evidence="7 11" id="KW-0406">Ion transport</keyword>
<protein>
    <submittedName>
        <fullName evidence="13">Uncharacterized protein</fullName>
    </submittedName>
</protein>
<dbReference type="STRING" id="7719.ENSCINP00000025640"/>
<reference evidence="13" key="2">
    <citation type="submission" date="2025-08" db="UniProtKB">
        <authorList>
            <consortium name="Ensembl"/>
        </authorList>
    </citation>
    <scope>IDENTIFICATION</scope>
</reference>
<evidence type="ECO:0000256" key="11">
    <source>
        <dbReference type="RuleBase" id="RU000679"/>
    </source>
</evidence>
<dbReference type="Proteomes" id="UP000008144">
    <property type="component" value="Unassembled WGS sequence"/>
</dbReference>
<dbReference type="HOGENOM" id="CLU_020415_1_3_1"/>
<proteinExistence type="inferred from homology"/>
<keyword evidence="6" id="KW-0915">Sodium</keyword>
<sequence length="269" mass="29739">MAEKEDIKSVSDSFCGPEKYFASKTTCGGVSYWCGGIHKTQKFAWVIIVLGLTAGLAFQVFLRISAYLSYAATRQTTVKFTSEIEFPAVTICNFNRYFGLISAREVSAVHTLNRLTSPQVYSDLANSSTGFDSSPLSYFNDSFSVTSYLTQKGYPLDSSPILIHCMFQSKPCTAADFTPVITRMGKCYTFNKSRSIQNVAGSGQGLLFILIVLHSLYTEEPLHGEIEAGIRFQLHSKFEPPEVHKYGVGIPTGMKAFSTIQRTETSLVE</sequence>
<keyword evidence="10 11" id="KW-0407">Ion channel</keyword>
<dbReference type="Gene3D" id="2.60.470.10">
    <property type="entry name" value="Acid-sensing ion channels like domains"/>
    <property type="match status" value="1"/>
</dbReference>
<dbReference type="InParanoid" id="F6TDC8"/>
<evidence type="ECO:0000313" key="14">
    <source>
        <dbReference type="Proteomes" id="UP000008144"/>
    </source>
</evidence>
<dbReference type="AlphaFoldDB" id="F6TDC8"/>
<keyword evidence="14" id="KW-1185">Reference proteome</keyword>
<reference evidence="14" key="1">
    <citation type="journal article" date="2002" name="Science">
        <title>The draft genome of Ciona intestinalis: insights into chordate and vertebrate origins.</title>
        <authorList>
            <person name="Dehal P."/>
            <person name="Satou Y."/>
            <person name="Campbell R.K."/>
            <person name="Chapman J."/>
            <person name="Degnan B."/>
            <person name="De Tomaso A."/>
            <person name="Davidson B."/>
            <person name="Di Gregorio A."/>
            <person name="Gelpke M."/>
            <person name="Goodstein D.M."/>
            <person name="Harafuji N."/>
            <person name="Hastings K.E."/>
            <person name="Ho I."/>
            <person name="Hotta K."/>
            <person name="Huang W."/>
            <person name="Kawashima T."/>
            <person name="Lemaire P."/>
            <person name="Martinez D."/>
            <person name="Meinertzhagen I.A."/>
            <person name="Necula S."/>
            <person name="Nonaka M."/>
            <person name="Putnam N."/>
            <person name="Rash S."/>
            <person name="Saiga H."/>
            <person name="Satake M."/>
            <person name="Terry A."/>
            <person name="Yamada L."/>
            <person name="Wang H.G."/>
            <person name="Awazu S."/>
            <person name="Azumi K."/>
            <person name="Boore J."/>
            <person name="Branno M."/>
            <person name="Chin-Bow S."/>
            <person name="DeSantis R."/>
            <person name="Doyle S."/>
            <person name="Francino P."/>
            <person name="Keys D.N."/>
            <person name="Haga S."/>
            <person name="Hayashi H."/>
            <person name="Hino K."/>
            <person name="Imai K.S."/>
            <person name="Inaba K."/>
            <person name="Kano S."/>
            <person name="Kobayashi K."/>
            <person name="Kobayashi M."/>
            <person name="Lee B.I."/>
            <person name="Makabe K.W."/>
            <person name="Manohar C."/>
            <person name="Matassi G."/>
            <person name="Medina M."/>
            <person name="Mochizuki Y."/>
            <person name="Mount S."/>
            <person name="Morishita T."/>
            <person name="Miura S."/>
            <person name="Nakayama A."/>
            <person name="Nishizaka S."/>
            <person name="Nomoto H."/>
            <person name="Ohta F."/>
            <person name="Oishi K."/>
            <person name="Rigoutsos I."/>
            <person name="Sano M."/>
            <person name="Sasaki A."/>
            <person name="Sasakura Y."/>
            <person name="Shoguchi E."/>
            <person name="Shin-i T."/>
            <person name="Spagnuolo A."/>
            <person name="Stainier D."/>
            <person name="Suzuki M.M."/>
            <person name="Tassy O."/>
            <person name="Takatori N."/>
            <person name="Tokuoka M."/>
            <person name="Yagi K."/>
            <person name="Yoshizaki F."/>
            <person name="Wada S."/>
            <person name="Zhang C."/>
            <person name="Hyatt P.D."/>
            <person name="Larimer F."/>
            <person name="Detter C."/>
            <person name="Doggett N."/>
            <person name="Glavina T."/>
            <person name="Hawkins T."/>
            <person name="Richardson P."/>
            <person name="Lucas S."/>
            <person name="Kohara Y."/>
            <person name="Levine M."/>
            <person name="Satoh N."/>
            <person name="Rokhsar D.S."/>
        </authorList>
    </citation>
    <scope>NUCLEOTIDE SEQUENCE [LARGE SCALE GENOMIC DNA]</scope>
</reference>
<dbReference type="PRINTS" id="PR01078">
    <property type="entry name" value="AMINACHANNEL"/>
</dbReference>
<keyword evidence="4 11" id="KW-0812">Transmembrane</keyword>
<dbReference type="PANTHER" id="PTHR11690">
    <property type="entry name" value="AMILORIDE-SENSITIVE SODIUM CHANNEL-RELATED"/>
    <property type="match status" value="1"/>
</dbReference>
<evidence type="ECO:0000256" key="8">
    <source>
        <dbReference type="ARBA" id="ARBA00023136"/>
    </source>
</evidence>
<evidence type="ECO:0000256" key="3">
    <source>
        <dbReference type="ARBA" id="ARBA00022461"/>
    </source>
</evidence>
<dbReference type="Pfam" id="PF00858">
    <property type="entry name" value="ASC"/>
    <property type="match status" value="1"/>
</dbReference>
<comment type="subcellular location">
    <subcellularLocation>
        <location evidence="1">Membrane</location>
        <topology evidence="1">Multi-pass membrane protein</topology>
    </subcellularLocation>
</comment>
<evidence type="ECO:0000256" key="9">
    <source>
        <dbReference type="ARBA" id="ARBA00023201"/>
    </source>
</evidence>
<feature type="transmembrane region" description="Helical" evidence="12">
    <location>
        <begin position="43"/>
        <end position="62"/>
    </location>
</feature>
<comment type="similarity">
    <text evidence="11">Belongs to the amiloride-sensitive sodium channel (TC 1.A.6) family.</text>
</comment>
<evidence type="ECO:0000256" key="6">
    <source>
        <dbReference type="ARBA" id="ARBA00023053"/>
    </source>
</evidence>
<keyword evidence="2 11" id="KW-0813">Transport</keyword>
<evidence type="ECO:0000256" key="2">
    <source>
        <dbReference type="ARBA" id="ARBA00022448"/>
    </source>
</evidence>
<dbReference type="GO" id="GO:0016020">
    <property type="term" value="C:membrane"/>
    <property type="evidence" value="ECO:0007669"/>
    <property type="project" value="UniProtKB-SubCell"/>
</dbReference>
<name>F6TDC8_CIOIN</name>
<dbReference type="GO" id="GO:0005272">
    <property type="term" value="F:sodium channel activity"/>
    <property type="evidence" value="ECO:0007669"/>
    <property type="project" value="UniProtKB-KW"/>
</dbReference>
<keyword evidence="8 12" id="KW-0472">Membrane</keyword>